<organism evidence="2 3">
    <name type="scientific">Herbaspirillum frisingense GSF30</name>
    <dbReference type="NCBI Taxonomy" id="864073"/>
    <lineage>
        <taxon>Bacteria</taxon>
        <taxon>Pseudomonadati</taxon>
        <taxon>Pseudomonadota</taxon>
        <taxon>Betaproteobacteria</taxon>
        <taxon>Burkholderiales</taxon>
        <taxon>Oxalobacteraceae</taxon>
        <taxon>Herbaspirillum</taxon>
    </lineage>
</organism>
<sequence>MDTSTPQRAAIQLYKIIDAYSAATGTSPFPIDVKQLALNIAEQFKWPDPIVEVMPANIQKFEGALFSNDRGDKWMLAYNDKLASPGRIRFTMAHELGHYVLHRLKRAKFECGQKDVLNGLADEKNIEAQADQFASYLLMPLDDYRKQITTMVDFDLLGKCAARYDVSLTAAALKWINFTEEKAVLISHNDGFINWAWSSLSAREAGAFFKTSQSPIEIPSGSVAAEESLKHERLGVQIPLSTWWPNAEEESQIREMKISADQYGNILTLLVLPRLAKAWPKWRPR</sequence>
<comment type="caution">
    <text evidence="2">The sequence shown here is derived from an EMBL/GenBank/DDBJ whole genome shotgun (WGS) entry which is preliminary data.</text>
</comment>
<dbReference type="Pfam" id="PF06114">
    <property type="entry name" value="Peptidase_M78"/>
    <property type="match status" value="1"/>
</dbReference>
<dbReference type="InterPro" id="IPR010359">
    <property type="entry name" value="IrrE_HExxH"/>
</dbReference>
<dbReference type="PANTHER" id="PTHR43236:SF2">
    <property type="entry name" value="BLL0069 PROTEIN"/>
    <property type="match status" value="1"/>
</dbReference>
<evidence type="ECO:0000259" key="1">
    <source>
        <dbReference type="Pfam" id="PF06114"/>
    </source>
</evidence>
<dbReference type="Gene3D" id="1.10.10.2910">
    <property type="match status" value="1"/>
</dbReference>
<dbReference type="PANTHER" id="PTHR43236">
    <property type="entry name" value="ANTITOXIN HIGA1"/>
    <property type="match status" value="1"/>
</dbReference>
<name>A0AAI9IBB2_9BURK</name>
<reference evidence="2 3" key="1">
    <citation type="journal article" date="2013" name="Front. Microbiol.">
        <title>The genome of the endophytic bacterium H. frisingense GSF30(T) identifies diverse strategies in the Herbaspirillum genus to interact with plants.</title>
        <authorList>
            <person name="Straub D."/>
            <person name="Rothballer M."/>
            <person name="Hartmann A."/>
            <person name="Ludewig U."/>
        </authorList>
    </citation>
    <scope>NUCLEOTIDE SEQUENCE [LARGE SCALE GENOMIC DNA]</scope>
    <source>
        <strain evidence="2 3">GSF30</strain>
    </source>
</reference>
<proteinExistence type="predicted"/>
<dbReference type="InterPro" id="IPR052345">
    <property type="entry name" value="Rad_response_metalloprotease"/>
</dbReference>
<evidence type="ECO:0000313" key="2">
    <source>
        <dbReference type="EMBL" id="EOA02939.1"/>
    </source>
</evidence>
<dbReference type="AlphaFoldDB" id="A0AAI9IBB2"/>
<evidence type="ECO:0000313" key="3">
    <source>
        <dbReference type="Proteomes" id="UP000006772"/>
    </source>
</evidence>
<gene>
    <name evidence="2" type="ORF">HFRIS_020045</name>
</gene>
<accession>A0AAI9IBB2</accession>
<feature type="domain" description="IrrE N-terminal-like" evidence="1">
    <location>
        <begin position="51"/>
        <end position="174"/>
    </location>
</feature>
<dbReference type="EMBL" id="AEEC02000036">
    <property type="protein sequence ID" value="EOA02939.1"/>
    <property type="molecule type" value="Genomic_DNA"/>
</dbReference>
<dbReference type="Proteomes" id="UP000006772">
    <property type="component" value="Unassembled WGS sequence"/>
</dbReference>
<protein>
    <recommendedName>
        <fullName evidence="1">IrrE N-terminal-like domain-containing protein</fullName>
    </recommendedName>
</protein>